<accession>A0A5N4E821</accession>
<dbReference type="AlphaFoldDB" id="A0A5N4E821"/>
<protein>
    <submittedName>
        <fullName evidence="2">Uncharacterized protein</fullName>
    </submittedName>
</protein>
<reference evidence="2 3" key="1">
    <citation type="journal article" date="2019" name="Mol. Ecol. Resour.">
        <title>Improving Illumina assemblies with Hi-C and long reads: an example with the North African dromedary.</title>
        <authorList>
            <person name="Elbers J.P."/>
            <person name="Rogers M.F."/>
            <person name="Perelman P.L."/>
            <person name="Proskuryakova A.A."/>
            <person name="Serdyukova N.A."/>
            <person name="Johnson W.E."/>
            <person name="Horin P."/>
            <person name="Corander J."/>
            <person name="Murphy D."/>
            <person name="Burger P.A."/>
        </authorList>
    </citation>
    <scope>NUCLEOTIDE SEQUENCE [LARGE SCALE GENOMIC DNA]</scope>
    <source>
        <strain evidence="2">Drom800</strain>
        <tissue evidence="2">Blood</tissue>
    </source>
</reference>
<dbReference type="EMBL" id="JWIN03000005">
    <property type="protein sequence ID" value="KAB1279176.1"/>
    <property type="molecule type" value="Genomic_DNA"/>
</dbReference>
<keyword evidence="3" id="KW-1185">Reference proteome</keyword>
<feature type="compositionally biased region" description="Basic and acidic residues" evidence="1">
    <location>
        <begin position="219"/>
        <end position="239"/>
    </location>
</feature>
<feature type="region of interest" description="Disordered" evidence="1">
    <location>
        <begin position="187"/>
        <end position="255"/>
    </location>
</feature>
<gene>
    <name evidence="2" type="ORF">Cadr_000007595</name>
</gene>
<dbReference type="Proteomes" id="UP000299084">
    <property type="component" value="Unassembled WGS sequence"/>
</dbReference>
<evidence type="ECO:0000313" key="2">
    <source>
        <dbReference type="EMBL" id="KAB1279176.1"/>
    </source>
</evidence>
<sequence length="348" mass="37084">MTQPCCGHCRVEPITCTPCPLCLCSWTEIGIETLFLTVAEDTSAPPSLLFCTWPVPVSSQPIPRHTMALTASTNGSVSARSACRCYAVQLLGDDSDILDLTTMGPGHSPGCSPAHGVGGSDLEMKLCHGTGCGVEPWKGRLRSDKVGAFLLLPLPLRKEMVLCQDAEDIIPLLEARGILPGAGSWAGREDSVGLQSSSGGQPCRRTDEGSGSHGAKLSRIPEKDGGRQEATSHREDVLGNRHPWSSSAGSSEFSEDWGRTEDLRSLCRAERSMQMSIETVVFRGLSRVELTLKQGGWGWGTEGGHGHAQGAGTGFKNAEISGAFTLLRNLIFMLKTGAQRTDRVAGTH</sequence>
<comment type="caution">
    <text evidence="2">The sequence shown here is derived from an EMBL/GenBank/DDBJ whole genome shotgun (WGS) entry which is preliminary data.</text>
</comment>
<organism evidence="2 3">
    <name type="scientific">Camelus dromedarius</name>
    <name type="common">Dromedary</name>
    <name type="synonym">Arabian camel</name>
    <dbReference type="NCBI Taxonomy" id="9838"/>
    <lineage>
        <taxon>Eukaryota</taxon>
        <taxon>Metazoa</taxon>
        <taxon>Chordata</taxon>
        <taxon>Craniata</taxon>
        <taxon>Vertebrata</taxon>
        <taxon>Euteleostomi</taxon>
        <taxon>Mammalia</taxon>
        <taxon>Eutheria</taxon>
        <taxon>Laurasiatheria</taxon>
        <taxon>Artiodactyla</taxon>
        <taxon>Tylopoda</taxon>
        <taxon>Camelidae</taxon>
        <taxon>Camelus</taxon>
    </lineage>
</organism>
<name>A0A5N4E821_CAMDR</name>
<evidence type="ECO:0000256" key="1">
    <source>
        <dbReference type="SAM" id="MobiDB-lite"/>
    </source>
</evidence>
<evidence type="ECO:0000313" key="3">
    <source>
        <dbReference type="Proteomes" id="UP000299084"/>
    </source>
</evidence>
<proteinExistence type="predicted"/>